<evidence type="ECO:0000313" key="1">
    <source>
        <dbReference type="EMBL" id="EDS99784.1"/>
    </source>
</evidence>
<evidence type="ECO:0000313" key="2">
    <source>
        <dbReference type="Proteomes" id="UP000005463"/>
    </source>
</evidence>
<accession>B1FRP0</accession>
<comment type="caution">
    <text evidence="1">The sequence shown here is derived from an EMBL/GenBank/DDBJ whole genome shotgun (WGS) entry which is preliminary data.</text>
</comment>
<dbReference type="EMBL" id="ABLC01000438">
    <property type="protein sequence ID" value="EDS99784.1"/>
    <property type="molecule type" value="Genomic_DNA"/>
</dbReference>
<dbReference type="Proteomes" id="UP000005463">
    <property type="component" value="Unassembled WGS sequence"/>
</dbReference>
<organism evidence="1 2">
    <name type="scientific">Burkholderia ambifaria IOP40-10</name>
    <dbReference type="NCBI Taxonomy" id="396596"/>
    <lineage>
        <taxon>Bacteria</taxon>
        <taxon>Pseudomonadati</taxon>
        <taxon>Pseudomonadota</taxon>
        <taxon>Betaproteobacteria</taxon>
        <taxon>Burkholderiales</taxon>
        <taxon>Burkholderiaceae</taxon>
        <taxon>Burkholderia</taxon>
        <taxon>Burkholderia cepacia complex</taxon>
    </lineage>
</organism>
<sequence length="40" mass="4224">MSCVTVRPARVASNGTVAITSPFIDTFRCDIGNTSDGEYA</sequence>
<gene>
    <name evidence="1" type="ORF">BamIOP4010DRAFT_6703</name>
</gene>
<dbReference type="AlphaFoldDB" id="B1FRP0"/>
<protein>
    <submittedName>
        <fullName evidence="1">Uncharacterized protein</fullName>
    </submittedName>
</protein>
<reference evidence="1 2" key="1">
    <citation type="submission" date="2008-03" db="EMBL/GenBank/DDBJ databases">
        <title>Sequencing of the draft genome and assembly of Burkholderia ambifaria IOP40-10.</title>
        <authorList>
            <consortium name="US DOE Joint Genome Institute (JGI-PGF)"/>
            <person name="Copeland A."/>
            <person name="Lucas S."/>
            <person name="Lapidus A."/>
            <person name="Glavina del Rio T."/>
            <person name="Dalin E."/>
            <person name="Tice H."/>
            <person name="Bruce D."/>
            <person name="Goodwin L."/>
            <person name="Pitluck S."/>
            <person name="Larimer F."/>
            <person name="Land M.L."/>
            <person name="Hauser L."/>
            <person name="Tiedje J."/>
            <person name="Richardson P."/>
        </authorList>
    </citation>
    <scope>NUCLEOTIDE SEQUENCE [LARGE SCALE GENOMIC DNA]</scope>
    <source>
        <strain evidence="1 2">IOP40-10</strain>
    </source>
</reference>
<proteinExistence type="predicted"/>
<name>B1FRP0_9BURK</name>